<proteinExistence type="predicted"/>
<name>A0A9P9IQX6_9HYPO</name>
<organism evidence="1 2">
    <name type="scientific">Dactylonectria estremocensis</name>
    <dbReference type="NCBI Taxonomy" id="1079267"/>
    <lineage>
        <taxon>Eukaryota</taxon>
        <taxon>Fungi</taxon>
        <taxon>Dikarya</taxon>
        <taxon>Ascomycota</taxon>
        <taxon>Pezizomycotina</taxon>
        <taxon>Sordariomycetes</taxon>
        <taxon>Hypocreomycetidae</taxon>
        <taxon>Hypocreales</taxon>
        <taxon>Nectriaceae</taxon>
        <taxon>Dactylonectria</taxon>
    </lineage>
</organism>
<accession>A0A9P9IQX6</accession>
<dbReference type="EMBL" id="JAGMUU010000020">
    <property type="protein sequence ID" value="KAH7129872.1"/>
    <property type="molecule type" value="Genomic_DNA"/>
</dbReference>
<keyword evidence="2" id="KW-1185">Reference proteome</keyword>
<dbReference type="Proteomes" id="UP000717696">
    <property type="component" value="Unassembled WGS sequence"/>
</dbReference>
<reference evidence="1" key="1">
    <citation type="journal article" date="2021" name="Nat. Commun.">
        <title>Genetic determinants of endophytism in the Arabidopsis root mycobiome.</title>
        <authorList>
            <person name="Mesny F."/>
            <person name="Miyauchi S."/>
            <person name="Thiergart T."/>
            <person name="Pickel B."/>
            <person name="Atanasova L."/>
            <person name="Karlsson M."/>
            <person name="Huettel B."/>
            <person name="Barry K.W."/>
            <person name="Haridas S."/>
            <person name="Chen C."/>
            <person name="Bauer D."/>
            <person name="Andreopoulos W."/>
            <person name="Pangilinan J."/>
            <person name="LaButti K."/>
            <person name="Riley R."/>
            <person name="Lipzen A."/>
            <person name="Clum A."/>
            <person name="Drula E."/>
            <person name="Henrissat B."/>
            <person name="Kohler A."/>
            <person name="Grigoriev I.V."/>
            <person name="Martin F.M."/>
            <person name="Hacquard S."/>
        </authorList>
    </citation>
    <scope>NUCLEOTIDE SEQUENCE</scope>
    <source>
        <strain evidence="1">MPI-CAGE-AT-0021</strain>
    </source>
</reference>
<dbReference type="OrthoDB" id="5426604at2759"/>
<dbReference type="AlphaFoldDB" id="A0A9P9IQX6"/>
<evidence type="ECO:0000313" key="2">
    <source>
        <dbReference type="Proteomes" id="UP000717696"/>
    </source>
</evidence>
<comment type="caution">
    <text evidence="1">The sequence shown here is derived from an EMBL/GenBank/DDBJ whole genome shotgun (WGS) entry which is preliminary data.</text>
</comment>
<evidence type="ECO:0000313" key="1">
    <source>
        <dbReference type="EMBL" id="KAH7129872.1"/>
    </source>
</evidence>
<protein>
    <submittedName>
        <fullName evidence="1">Uncharacterized protein</fullName>
    </submittedName>
</protein>
<gene>
    <name evidence="1" type="ORF">B0J13DRAFT_563453</name>
</gene>
<sequence>MSCAAIWNPLSGPGCAKSKLLIFSISPKLNLALSLWATSRANAVWSERTESSNIRKDSDLAAVQIQDMIRVFGIIKPNGQGTVDKSYISNLSPLERSLNIETVSGSLAASTDGDGQGWLYYLCDEPSGIYECPVGRKKSKTTLIEDAGTGS</sequence>